<dbReference type="InterPro" id="IPR016161">
    <property type="entry name" value="Ald_DH/histidinol_DH"/>
</dbReference>
<dbReference type="HAMAP" id="MF_00804">
    <property type="entry name" value="BADH"/>
    <property type="match status" value="1"/>
</dbReference>
<proteinExistence type="inferred from homology"/>
<evidence type="ECO:0000256" key="6">
    <source>
        <dbReference type="ARBA" id="ARBA00023097"/>
    </source>
</evidence>
<evidence type="ECO:0000313" key="15">
    <source>
        <dbReference type="Proteomes" id="UP000063387"/>
    </source>
</evidence>
<dbReference type="GO" id="GO:0008802">
    <property type="term" value="F:betaine-aldehyde dehydrogenase (NAD+) activity"/>
    <property type="evidence" value="ECO:0007669"/>
    <property type="project" value="UniProtKB-UniRule"/>
</dbReference>
<dbReference type="STRING" id="507626.LOKO_01220"/>
<dbReference type="GO" id="GO:0019285">
    <property type="term" value="P:glycine betaine biosynthetic process from choline"/>
    <property type="evidence" value="ECO:0007669"/>
    <property type="project" value="UniProtKB-UniRule"/>
</dbReference>
<feature type="site" description="Seems to be a necessary countercharge to the potassium cations" evidence="10">
    <location>
        <position position="247"/>
    </location>
</feature>
<keyword evidence="2 10" id="KW-0479">Metal-binding</keyword>
<feature type="domain" description="Aldehyde dehydrogenase" evidence="13">
    <location>
        <begin position="18"/>
        <end position="478"/>
    </location>
</feature>
<dbReference type="Pfam" id="PF00171">
    <property type="entry name" value="Aldedh"/>
    <property type="match status" value="1"/>
</dbReference>
<comment type="pathway">
    <text evidence="10">Amine and polyamine biosynthesis; betaine biosynthesis via choline pathway; betaine from betaine aldehyde: step 1/1.</text>
</comment>
<dbReference type="InterPro" id="IPR016163">
    <property type="entry name" value="Ald_DH_C"/>
</dbReference>
<feature type="active site" description="Proton acceptor" evidence="10">
    <location>
        <position position="251"/>
    </location>
</feature>
<dbReference type="Gene3D" id="3.40.605.10">
    <property type="entry name" value="Aldehyde Dehydrogenase, Chain A, domain 1"/>
    <property type="match status" value="1"/>
</dbReference>
<protein>
    <recommendedName>
        <fullName evidence="10">Betaine aldehyde dehydrogenase</fullName>
        <shortName evidence="10">BADH</shortName>
        <ecNumber evidence="10">1.2.1.8</ecNumber>
    </recommendedName>
</protein>
<comment type="catalytic activity">
    <reaction evidence="7">
        <text>betaine aldehyde + NADP(+) + H2O = glycine betaine + NADPH + 2 H(+)</text>
        <dbReference type="Rhea" id="RHEA:30067"/>
        <dbReference type="ChEBI" id="CHEBI:15377"/>
        <dbReference type="ChEBI" id="CHEBI:15378"/>
        <dbReference type="ChEBI" id="CHEBI:15710"/>
        <dbReference type="ChEBI" id="CHEBI:17750"/>
        <dbReference type="ChEBI" id="CHEBI:57783"/>
        <dbReference type="ChEBI" id="CHEBI:58349"/>
    </reaction>
    <physiologicalReaction direction="left-to-right" evidence="7">
        <dbReference type="Rhea" id="RHEA:30068"/>
    </physiologicalReaction>
</comment>
<organism evidence="14 15">
    <name type="scientific">Halomonas chromatireducens</name>
    <dbReference type="NCBI Taxonomy" id="507626"/>
    <lineage>
        <taxon>Bacteria</taxon>
        <taxon>Pseudomonadati</taxon>
        <taxon>Pseudomonadota</taxon>
        <taxon>Gammaproteobacteria</taxon>
        <taxon>Oceanospirillales</taxon>
        <taxon>Halomonadaceae</taxon>
        <taxon>Halomonas</taxon>
    </lineage>
</organism>
<evidence type="ECO:0000256" key="2">
    <source>
        <dbReference type="ARBA" id="ARBA00022723"/>
    </source>
</evidence>
<keyword evidence="4 10" id="KW-0560">Oxidoreductase</keyword>
<dbReference type="PANTHER" id="PTHR11699">
    <property type="entry name" value="ALDEHYDE DEHYDROGENASE-RELATED"/>
    <property type="match status" value="1"/>
</dbReference>
<name>A0A109ULC7_9GAMM</name>
<feature type="binding site" evidence="10">
    <location>
        <position position="253"/>
    </location>
    <ligand>
        <name>NAD(+)</name>
        <dbReference type="ChEBI" id="CHEBI:57540"/>
    </ligand>
</feature>
<evidence type="ECO:0000256" key="5">
    <source>
        <dbReference type="ARBA" id="ARBA00023027"/>
    </source>
</evidence>
<keyword evidence="15" id="KW-1185">Reference proteome</keyword>
<feature type="active site" description="Charge relay system" evidence="10">
    <location>
        <position position="162"/>
    </location>
</feature>
<dbReference type="NCBIfam" id="TIGR01804">
    <property type="entry name" value="BADH"/>
    <property type="match status" value="1"/>
</dbReference>
<evidence type="ECO:0000256" key="10">
    <source>
        <dbReference type="HAMAP-Rule" id="MF_00804"/>
    </source>
</evidence>
<feature type="binding site" evidence="10">
    <location>
        <position position="459"/>
    </location>
    <ligand>
        <name>K(+)</name>
        <dbReference type="ChEBI" id="CHEBI:29103"/>
        <label>2</label>
    </ligand>
</feature>
<comment type="subunit">
    <text evidence="9 10">Dimer of dimers.</text>
</comment>
<feature type="binding site" evidence="10">
    <location>
        <position position="93"/>
    </location>
    <ligand>
        <name>K(+)</name>
        <dbReference type="ChEBI" id="CHEBI:29103"/>
        <label>1</label>
    </ligand>
</feature>
<dbReference type="FunFam" id="3.40.605.10:FF:000026">
    <property type="entry name" value="Aldehyde dehydrogenase, putative"/>
    <property type="match status" value="1"/>
</dbReference>
<dbReference type="UniPathway" id="UPA00529">
    <property type="reaction ID" value="UER00386"/>
</dbReference>
<dbReference type="FunFam" id="3.40.309.10:FF:000014">
    <property type="entry name" value="NAD/NADP-dependent betaine aldehyde dehydrogenase"/>
    <property type="match status" value="1"/>
</dbReference>
<dbReference type="AlphaFoldDB" id="A0A109ULC7"/>
<dbReference type="InterPro" id="IPR015590">
    <property type="entry name" value="Aldehyde_DH_dom"/>
</dbReference>
<dbReference type="PROSITE" id="PS00070">
    <property type="entry name" value="ALDEHYDE_DEHYDR_CYS"/>
    <property type="match status" value="1"/>
</dbReference>
<evidence type="ECO:0000256" key="1">
    <source>
        <dbReference type="ARBA" id="ARBA00009986"/>
    </source>
</evidence>
<evidence type="ECO:0000256" key="12">
    <source>
        <dbReference type="RuleBase" id="RU003345"/>
    </source>
</evidence>
<dbReference type="OrthoDB" id="9812625at2"/>
<evidence type="ECO:0000313" key="14">
    <source>
        <dbReference type="EMBL" id="AMD00293.1"/>
    </source>
</evidence>
<evidence type="ECO:0000256" key="3">
    <source>
        <dbReference type="ARBA" id="ARBA00022958"/>
    </source>
</evidence>
<dbReference type="PATRIC" id="fig|507626.3.peg.1208"/>
<dbReference type="GO" id="GO:0046872">
    <property type="term" value="F:metal ion binding"/>
    <property type="evidence" value="ECO:0007669"/>
    <property type="project" value="UniProtKB-KW"/>
</dbReference>
<dbReference type="NCBIfam" id="NF009725">
    <property type="entry name" value="PRK13252.1"/>
    <property type="match status" value="1"/>
</dbReference>
<dbReference type="InterPro" id="IPR029510">
    <property type="entry name" value="Ald_DH_CS_GLU"/>
</dbReference>
<dbReference type="InterPro" id="IPR011264">
    <property type="entry name" value="BADH"/>
</dbReference>
<dbReference type="EMBL" id="CP014226">
    <property type="protein sequence ID" value="AMD00293.1"/>
    <property type="molecule type" value="Genomic_DNA"/>
</dbReference>
<keyword evidence="3 10" id="KW-0630">Potassium</keyword>
<evidence type="ECO:0000256" key="4">
    <source>
        <dbReference type="ARBA" id="ARBA00023002"/>
    </source>
</evidence>
<feature type="active site" description="Nucleophile" evidence="10">
    <location>
        <position position="285"/>
    </location>
</feature>
<feature type="binding site" description="covalent" evidence="10">
    <location>
        <position position="285"/>
    </location>
    <ligand>
        <name>NAD(+)</name>
        <dbReference type="ChEBI" id="CHEBI:57540"/>
    </ligand>
</feature>
<comment type="catalytic activity">
    <reaction evidence="8">
        <text>betaine aldehyde + NAD(+) + H2O = glycine betaine + NADH + 2 H(+)</text>
        <dbReference type="Rhea" id="RHEA:15305"/>
        <dbReference type="ChEBI" id="CHEBI:15377"/>
        <dbReference type="ChEBI" id="CHEBI:15378"/>
        <dbReference type="ChEBI" id="CHEBI:15710"/>
        <dbReference type="ChEBI" id="CHEBI:17750"/>
        <dbReference type="ChEBI" id="CHEBI:57540"/>
        <dbReference type="ChEBI" id="CHEBI:57945"/>
        <dbReference type="EC" id="1.2.1.8"/>
    </reaction>
    <physiologicalReaction direction="left-to-right" evidence="8">
        <dbReference type="Rhea" id="RHEA:15306"/>
    </physiologicalReaction>
</comment>
<evidence type="ECO:0000256" key="9">
    <source>
        <dbReference type="ARBA" id="ARBA00065931"/>
    </source>
</evidence>
<evidence type="ECO:0000256" key="7">
    <source>
        <dbReference type="ARBA" id="ARBA00051919"/>
    </source>
</evidence>
<feature type="binding site" evidence="10">
    <location>
        <position position="456"/>
    </location>
    <ligand>
        <name>K(+)</name>
        <dbReference type="ChEBI" id="CHEBI:29103"/>
        <label>2</label>
    </ligand>
</feature>
<dbReference type="SUPFAM" id="SSF53720">
    <property type="entry name" value="ALDH-like"/>
    <property type="match status" value="1"/>
</dbReference>
<feature type="binding site" evidence="10">
    <location>
        <begin position="176"/>
        <end position="179"/>
    </location>
    <ligand>
        <name>NAD(+)</name>
        <dbReference type="ChEBI" id="CHEBI:57540"/>
    </ligand>
</feature>
<feature type="modified residue" description="Cysteine sulfenic acid (-SOH)" evidence="10">
    <location>
        <position position="285"/>
    </location>
</feature>
<feature type="active site" evidence="11">
    <location>
        <position position="251"/>
    </location>
</feature>
<dbReference type="FunFam" id="3.40.605.10:FF:000007">
    <property type="entry name" value="NAD/NADP-dependent betaine aldehyde dehydrogenase"/>
    <property type="match status" value="1"/>
</dbReference>
<gene>
    <name evidence="10 14" type="primary">betB</name>
    <name evidence="14" type="ORF">LOKO_01220</name>
</gene>
<comment type="caution">
    <text evidence="10">Lacks conserved residue(s) required for the propagation of feature annotation.</text>
</comment>
<dbReference type="InterPro" id="IPR016162">
    <property type="entry name" value="Ald_DH_N"/>
</dbReference>
<keyword evidence="6 10" id="KW-0558">Oxidation</keyword>
<keyword evidence="5 10" id="KW-0520">NAD</keyword>
<evidence type="ECO:0000256" key="11">
    <source>
        <dbReference type="PROSITE-ProRule" id="PRU10007"/>
    </source>
</evidence>
<comment type="cofactor">
    <cofactor evidence="10">
        <name>K(+)</name>
        <dbReference type="ChEBI" id="CHEBI:29103"/>
    </cofactor>
    <text evidence="10">Binds 2 potassium ions per subunit.</text>
</comment>
<keyword evidence="10" id="KW-0521">NADP</keyword>
<dbReference type="RefSeq" id="WP_066446352.1">
    <property type="nucleotide sequence ID" value="NZ_CP014226.1"/>
</dbReference>
<comment type="similarity">
    <text evidence="1 10 12">Belongs to the aldehyde dehydrogenase family.</text>
</comment>
<evidence type="ECO:0000256" key="8">
    <source>
        <dbReference type="ARBA" id="ARBA00052192"/>
    </source>
</evidence>
<dbReference type="PROSITE" id="PS00687">
    <property type="entry name" value="ALDEHYDE_DEHYDR_GLU"/>
    <property type="match status" value="1"/>
</dbReference>
<sequence>MASLETETLYIDGRRVEATSGETFDVHNPYDGSLLARVQQASQADVDNAVAAARRGQRVWAAMTGMERGRILNRAVALLRERNDEIAELETRNTGKPISETAAVDIVTGADVIEYYAGLAPAIEGSQLPLRESSFVYTRREPLGVIGAIAAWNYPIQIACWKAAPALAAGNAVVLKPSEVTPLTAMKLAEIFTEAGLPDGVFNIVQGDGRVGQMLTGHPGIDKVSFTGEVGTGKKVMAAAGGSSLKDVTMELGGKSPLIVFADADLDRAADAAMMANFYSSGQICTNGTRVFVHGSVKEAFEEKITERVARIRAGDPLDPETNFGPLVSYGHQEKVLSYIELGKQEGARLLIGGEPMAEGAFAKGAWAAPTVFTDCSDEMRIVRQEIFGPVMAILAFDDDEELIRRANDTHYGLAAGVFTESLARAHRTIHRLEAGICWINTWGESPAEMPVGGYKQSGVGRENGIETLAHYTQTKSVQVEMGPFESVF</sequence>
<dbReference type="Proteomes" id="UP000063387">
    <property type="component" value="Chromosome"/>
</dbReference>
<accession>A0A109ULC7</accession>
<evidence type="ECO:0000259" key="13">
    <source>
        <dbReference type="Pfam" id="PF00171"/>
    </source>
</evidence>
<reference evidence="14 15" key="1">
    <citation type="journal article" date="2016" name="Genome Announc.">
        <title>Draft Genome Sequence of 'Halomonas chromatireducens' Strain AGD 8-3, a Haloalkaliphilic Chromate- and Selenite-Reducing Gammaproteobacterium.</title>
        <authorList>
            <person name="Sharko F.S."/>
            <person name="Shapovalova A.A."/>
            <person name="Tsygankova S.V."/>
            <person name="Komova A.V."/>
            <person name="Boulygina E.S."/>
            <person name="Teslyuk A.B."/>
            <person name="Gotovtsev P.M."/>
            <person name="Namsaraev Z.B."/>
            <person name="Khijniak T.V."/>
            <person name="Nedoluzhko A.V."/>
            <person name="Vasilov R.G."/>
        </authorList>
    </citation>
    <scope>NUCLEOTIDE SEQUENCE [LARGE SCALE GENOMIC DNA]</scope>
    <source>
        <strain evidence="14 15">AGD 8-3</strain>
    </source>
</reference>
<comment type="function">
    <text evidence="10">Involved in the biosynthesis of the osmoprotectant glycine betaine. Catalyzes the irreversible oxidation of betaine aldehyde to the corresponding acid.</text>
</comment>
<feature type="binding site" evidence="10">
    <location>
        <position position="245"/>
    </location>
    <ligand>
        <name>K(+)</name>
        <dbReference type="ChEBI" id="CHEBI:29103"/>
        <label>2</label>
    </ligand>
</feature>
<feature type="active site" description="Charge relay system" evidence="10">
    <location>
        <position position="463"/>
    </location>
</feature>
<feature type="binding site" evidence="10">
    <location>
        <position position="386"/>
    </location>
    <ligand>
        <name>NAD(+)</name>
        <dbReference type="ChEBI" id="CHEBI:57540"/>
    </ligand>
</feature>
<dbReference type="EC" id="1.2.1.8" evidence="10"/>
<reference evidence="14 15" key="2">
    <citation type="submission" date="2016-02" db="EMBL/GenBank/DDBJ databases">
        <authorList>
            <person name="Wen L."/>
            <person name="He K."/>
            <person name="Yang H."/>
        </authorList>
    </citation>
    <scope>NUCLEOTIDE SEQUENCE [LARGE SCALE GENOMIC DNA]</scope>
    <source>
        <strain evidence="14 15">AGD 8-3</strain>
    </source>
</reference>
<dbReference type="KEGG" id="hco:LOKO_01220"/>
<dbReference type="InterPro" id="IPR016160">
    <property type="entry name" value="Ald_DH_CS_CYS"/>
</dbReference>
<dbReference type="Gene3D" id="3.40.309.10">
    <property type="entry name" value="Aldehyde Dehydrogenase, Chain A, domain 2"/>
    <property type="match status" value="1"/>
</dbReference>